<gene>
    <name evidence="2" type="ORF">CRENBAI_013000</name>
</gene>
<dbReference type="AlphaFoldDB" id="A0AAV9SE70"/>
<accession>A0AAV9SE70</accession>
<evidence type="ECO:0000313" key="3">
    <source>
        <dbReference type="Proteomes" id="UP001311232"/>
    </source>
</evidence>
<organism evidence="2 3">
    <name type="scientific">Crenichthys baileyi</name>
    <name type="common">White River springfish</name>
    <dbReference type="NCBI Taxonomy" id="28760"/>
    <lineage>
        <taxon>Eukaryota</taxon>
        <taxon>Metazoa</taxon>
        <taxon>Chordata</taxon>
        <taxon>Craniata</taxon>
        <taxon>Vertebrata</taxon>
        <taxon>Euteleostomi</taxon>
        <taxon>Actinopterygii</taxon>
        <taxon>Neopterygii</taxon>
        <taxon>Teleostei</taxon>
        <taxon>Neoteleostei</taxon>
        <taxon>Acanthomorphata</taxon>
        <taxon>Ovalentaria</taxon>
        <taxon>Atherinomorphae</taxon>
        <taxon>Cyprinodontiformes</taxon>
        <taxon>Goodeidae</taxon>
        <taxon>Crenichthys</taxon>
    </lineage>
</organism>
<feature type="signal peptide" evidence="1">
    <location>
        <begin position="1"/>
        <end position="17"/>
    </location>
</feature>
<comment type="caution">
    <text evidence="2">The sequence shown here is derived from an EMBL/GenBank/DDBJ whole genome shotgun (WGS) entry which is preliminary data.</text>
</comment>
<keyword evidence="1" id="KW-0732">Signal</keyword>
<evidence type="ECO:0000256" key="1">
    <source>
        <dbReference type="SAM" id="SignalP"/>
    </source>
</evidence>
<reference evidence="2 3" key="1">
    <citation type="submission" date="2021-06" db="EMBL/GenBank/DDBJ databases">
        <authorList>
            <person name="Palmer J.M."/>
        </authorList>
    </citation>
    <scope>NUCLEOTIDE SEQUENCE [LARGE SCALE GENOMIC DNA]</scope>
    <source>
        <strain evidence="2 3">MEX-2019</strain>
        <tissue evidence="2">Muscle</tissue>
    </source>
</reference>
<proteinExistence type="predicted"/>
<dbReference type="EMBL" id="JAHHUM010000540">
    <property type="protein sequence ID" value="KAK5619567.1"/>
    <property type="molecule type" value="Genomic_DNA"/>
</dbReference>
<sequence length="119" mass="12715">MLVGTAWCISFRHRACAGSVWTVVWGWPGGLLQCNEGAQQGAACLGGVLSVWMLWPHPRVVGPRLVVYGSLRCVGLVKGCGGCTGLCLVAWVLMGTQVTGVAHPDDCCWEHLSRRLPAL</sequence>
<evidence type="ECO:0000313" key="2">
    <source>
        <dbReference type="EMBL" id="KAK5619567.1"/>
    </source>
</evidence>
<name>A0AAV9SE70_9TELE</name>
<feature type="chain" id="PRO_5043990173" evidence="1">
    <location>
        <begin position="18"/>
        <end position="119"/>
    </location>
</feature>
<protein>
    <submittedName>
        <fullName evidence="2">Uncharacterized protein</fullName>
    </submittedName>
</protein>
<dbReference type="Proteomes" id="UP001311232">
    <property type="component" value="Unassembled WGS sequence"/>
</dbReference>
<keyword evidence="3" id="KW-1185">Reference proteome</keyword>